<name>A0A3S4YXV3_9ACTN</name>
<organism evidence="6 7">
    <name type="scientific">Acidipropionibacterium jensenii</name>
    <dbReference type="NCBI Taxonomy" id="1749"/>
    <lineage>
        <taxon>Bacteria</taxon>
        <taxon>Bacillati</taxon>
        <taxon>Actinomycetota</taxon>
        <taxon>Actinomycetes</taxon>
        <taxon>Propionibacteriales</taxon>
        <taxon>Propionibacteriaceae</taxon>
        <taxon>Acidipropionibacterium</taxon>
    </lineage>
</organism>
<evidence type="ECO:0000256" key="4">
    <source>
        <dbReference type="ARBA" id="ARBA00023163"/>
    </source>
</evidence>
<dbReference type="Pfam" id="PF00126">
    <property type="entry name" value="HTH_1"/>
    <property type="match status" value="1"/>
</dbReference>
<dbReference type="InterPro" id="IPR005119">
    <property type="entry name" value="LysR_subst-bd"/>
</dbReference>
<dbReference type="EMBL" id="LR134473">
    <property type="protein sequence ID" value="VEI03633.1"/>
    <property type="molecule type" value="Genomic_DNA"/>
</dbReference>
<evidence type="ECO:0000259" key="5">
    <source>
        <dbReference type="PROSITE" id="PS50931"/>
    </source>
</evidence>
<sequence>MLYQLSRSGTIAATAEALSYSHSSVSAQLAELEREVGAPLLERAGRSVSLTPAGVILAAHAEKAMAADEAALAQVAAVGNTTGGDVRITFVQTPAIALLAGTLNRLAQDSPEVHVSVVQAETAPAMDDLRAHLVDLVVGIEYEPLPVGRQAQDDRHDLLRERMVVGVAPGWWASTMPSSVDLVSLRDHAWATGHLGTGLESYLRNVCNRIGGFDPRIDHRSDDALILSALVSSGRAIALLPALFAAQEPAIVGLPVRGVDLRRTIFIATRRSARQSSAVRAVRKALSETAEELTRSRDDVTMVRASSRG</sequence>
<protein>
    <submittedName>
        <fullName evidence="6">HTH-type transcriptional regulator gltC</fullName>
    </submittedName>
</protein>
<dbReference type="PROSITE" id="PS50931">
    <property type="entry name" value="HTH_LYSR"/>
    <property type="match status" value="1"/>
</dbReference>
<dbReference type="InterPro" id="IPR036388">
    <property type="entry name" value="WH-like_DNA-bd_sf"/>
</dbReference>
<evidence type="ECO:0000256" key="2">
    <source>
        <dbReference type="ARBA" id="ARBA00023015"/>
    </source>
</evidence>
<dbReference type="Gene3D" id="3.40.190.10">
    <property type="entry name" value="Periplasmic binding protein-like II"/>
    <property type="match status" value="2"/>
</dbReference>
<evidence type="ECO:0000313" key="7">
    <source>
        <dbReference type="Proteomes" id="UP000277858"/>
    </source>
</evidence>
<dbReference type="STRING" id="1122997.GCA_000425285_00211"/>
<dbReference type="InterPro" id="IPR036390">
    <property type="entry name" value="WH_DNA-bd_sf"/>
</dbReference>
<gene>
    <name evidence="6" type="primary">gltC_2</name>
    <name evidence="6" type="ORF">NCTC13652_01843</name>
</gene>
<dbReference type="AlphaFoldDB" id="A0A3S4YXV3"/>
<dbReference type="InterPro" id="IPR000847">
    <property type="entry name" value="LysR_HTH_N"/>
</dbReference>
<keyword evidence="4" id="KW-0804">Transcription</keyword>
<feature type="domain" description="HTH lysR-type" evidence="5">
    <location>
        <begin position="1"/>
        <end position="51"/>
    </location>
</feature>
<proteinExistence type="inferred from homology"/>
<evidence type="ECO:0000313" key="6">
    <source>
        <dbReference type="EMBL" id="VEI03633.1"/>
    </source>
</evidence>
<keyword evidence="3" id="KW-0238">DNA-binding</keyword>
<dbReference type="SUPFAM" id="SSF46785">
    <property type="entry name" value="Winged helix' DNA-binding domain"/>
    <property type="match status" value="1"/>
</dbReference>
<evidence type="ECO:0000256" key="3">
    <source>
        <dbReference type="ARBA" id="ARBA00023125"/>
    </source>
</evidence>
<evidence type="ECO:0000256" key="1">
    <source>
        <dbReference type="ARBA" id="ARBA00009437"/>
    </source>
</evidence>
<comment type="similarity">
    <text evidence="1">Belongs to the LysR transcriptional regulatory family.</text>
</comment>
<keyword evidence="7" id="KW-1185">Reference proteome</keyword>
<dbReference type="SUPFAM" id="SSF53850">
    <property type="entry name" value="Periplasmic binding protein-like II"/>
    <property type="match status" value="1"/>
</dbReference>
<keyword evidence="2" id="KW-0805">Transcription regulation</keyword>
<dbReference type="Gene3D" id="1.10.10.10">
    <property type="entry name" value="Winged helix-like DNA-binding domain superfamily/Winged helix DNA-binding domain"/>
    <property type="match status" value="1"/>
</dbReference>
<dbReference type="PANTHER" id="PTHR30346:SF29">
    <property type="entry name" value="LYSR SUBSTRATE-BINDING"/>
    <property type="match status" value="1"/>
</dbReference>
<dbReference type="Proteomes" id="UP000277858">
    <property type="component" value="Chromosome"/>
</dbReference>
<dbReference type="GO" id="GO:0032993">
    <property type="term" value="C:protein-DNA complex"/>
    <property type="evidence" value="ECO:0007669"/>
    <property type="project" value="TreeGrafter"/>
</dbReference>
<reference evidence="6 7" key="1">
    <citation type="submission" date="2018-12" db="EMBL/GenBank/DDBJ databases">
        <authorList>
            <consortium name="Pathogen Informatics"/>
        </authorList>
    </citation>
    <scope>NUCLEOTIDE SEQUENCE [LARGE SCALE GENOMIC DNA]</scope>
    <source>
        <strain evidence="6 7">NCTC13652</strain>
    </source>
</reference>
<dbReference type="Pfam" id="PF03466">
    <property type="entry name" value="LysR_substrate"/>
    <property type="match status" value="1"/>
</dbReference>
<dbReference type="GO" id="GO:0003700">
    <property type="term" value="F:DNA-binding transcription factor activity"/>
    <property type="evidence" value="ECO:0007669"/>
    <property type="project" value="InterPro"/>
</dbReference>
<dbReference type="GO" id="GO:0003677">
    <property type="term" value="F:DNA binding"/>
    <property type="evidence" value="ECO:0007669"/>
    <property type="project" value="UniProtKB-KW"/>
</dbReference>
<dbReference type="PANTHER" id="PTHR30346">
    <property type="entry name" value="TRANSCRIPTIONAL DUAL REGULATOR HCAR-RELATED"/>
    <property type="match status" value="1"/>
</dbReference>
<accession>A0A3S4YXV3</accession>